<keyword evidence="3" id="KW-0235">DNA replication</keyword>
<evidence type="ECO:0000256" key="5">
    <source>
        <dbReference type="SAM" id="MobiDB-lite"/>
    </source>
</evidence>
<feature type="short sequence motif" description="Important for interaction with partner proteins" evidence="3">
    <location>
        <begin position="160"/>
        <end position="165"/>
    </location>
</feature>
<dbReference type="InterPro" id="IPR012340">
    <property type="entry name" value="NA-bd_OB-fold"/>
</dbReference>
<dbReference type="PANTHER" id="PTHR10302:SF27">
    <property type="entry name" value="SINGLE-STRANDED DNA-BINDING PROTEIN"/>
    <property type="match status" value="1"/>
</dbReference>
<sequence>MAGSVNKVILIGNLGRDPEVRTFSNGGKVCNLRIATSENWKDRNTGERRERTEWHSVAIFSEPLARVAEQYLKKGSKVYIEGQLETRKWQDQSGQDRYSTEVVLRPYTSTLTMLDGRGEGGGGGGGFEDDRGGGGRSGGGYDEGRGGSGSGGGGGYSDMDDEIPF</sequence>
<evidence type="ECO:0000256" key="3">
    <source>
        <dbReference type="HAMAP-Rule" id="MF_00984"/>
    </source>
</evidence>
<evidence type="ECO:0000256" key="1">
    <source>
        <dbReference type="ARBA" id="ARBA00023125"/>
    </source>
</evidence>
<dbReference type="PANTHER" id="PTHR10302">
    <property type="entry name" value="SINGLE-STRANDED DNA-BINDING PROTEIN"/>
    <property type="match status" value="1"/>
</dbReference>
<comment type="function">
    <text evidence="3">Plays an important role in DNA replication, recombination and repair. Binds to ssDNA and to an array of partner proteins to recruit them to their sites of action during DNA metabolism.</text>
</comment>
<dbReference type="STRING" id="315423.SAMN04488020_10130"/>
<dbReference type="GO" id="GO:0009295">
    <property type="term" value="C:nucleoid"/>
    <property type="evidence" value="ECO:0007669"/>
    <property type="project" value="TreeGrafter"/>
</dbReference>
<accession>A0A1Y5RAX6</accession>
<dbReference type="SUPFAM" id="SSF50249">
    <property type="entry name" value="Nucleic acid-binding proteins"/>
    <property type="match status" value="1"/>
</dbReference>
<dbReference type="NCBIfam" id="TIGR00621">
    <property type="entry name" value="ssb"/>
    <property type="match status" value="1"/>
</dbReference>
<keyword evidence="3" id="KW-0234">DNA repair</keyword>
<dbReference type="GO" id="GO:0006281">
    <property type="term" value="P:DNA repair"/>
    <property type="evidence" value="ECO:0007669"/>
    <property type="project" value="UniProtKB-UniRule"/>
</dbReference>
<protein>
    <recommendedName>
        <fullName evidence="3 4">Single-stranded DNA-binding protein</fullName>
        <shortName evidence="3">SSB</shortName>
    </recommendedName>
</protein>
<keyword evidence="2 3" id="KW-0233">DNA recombination</keyword>
<organism evidence="6 7">
    <name type="scientific">Palleronia marisminoris</name>
    <dbReference type="NCBI Taxonomy" id="315423"/>
    <lineage>
        <taxon>Bacteria</taxon>
        <taxon>Pseudomonadati</taxon>
        <taxon>Pseudomonadota</taxon>
        <taxon>Alphaproteobacteria</taxon>
        <taxon>Rhodobacterales</taxon>
        <taxon>Roseobacteraceae</taxon>
        <taxon>Palleronia</taxon>
    </lineage>
</organism>
<comment type="caution">
    <text evidence="3">Lacks conserved residue(s) required for the propagation of feature annotation.</text>
</comment>
<evidence type="ECO:0000256" key="2">
    <source>
        <dbReference type="ARBA" id="ARBA00023172"/>
    </source>
</evidence>
<dbReference type="Proteomes" id="UP000193870">
    <property type="component" value="Unassembled WGS sequence"/>
</dbReference>
<dbReference type="HAMAP" id="MF_00984">
    <property type="entry name" value="SSB"/>
    <property type="match status" value="1"/>
</dbReference>
<dbReference type="RefSeq" id="WP_085852105.1">
    <property type="nucleotide sequence ID" value="NZ_FOPF01000001.1"/>
</dbReference>
<dbReference type="InterPro" id="IPR011344">
    <property type="entry name" value="ssDNA-bd"/>
</dbReference>
<keyword evidence="7" id="KW-1185">Reference proteome</keyword>
<feature type="region of interest" description="Disordered" evidence="5">
    <location>
        <begin position="113"/>
        <end position="165"/>
    </location>
</feature>
<dbReference type="GO" id="GO:0006310">
    <property type="term" value="P:DNA recombination"/>
    <property type="evidence" value="ECO:0007669"/>
    <property type="project" value="UniProtKB-UniRule"/>
</dbReference>
<dbReference type="Pfam" id="PF00436">
    <property type="entry name" value="SSB"/>
    <property type="match status" value="1"/>
</dbReference>
<name>A0A1Y5RAX6_9RHOB</name>
<comment type="subunit">
    <text evidence="3">Homotetramer.</text>
</comment>
<keyword evidence="3" id="KW-0227">DNA damage</keyword>
<feature type="compositionally biased region" description="Gly residues" evidence="5">
    <location>
        <begin position="134"/>
        <end position="156"/>
    </location>
</feature>
<reference evidence="6" key="1">
    <citation type="submission" date="2017-03" db="EMBL/GenBank/DDBJ databases">
        <authorList>
            <person name="Afonso C.L."/>
            <person name="Miller P.J."/>
            <person name="Scott M.A."/>
            <person name="Spackman E."/>
            <person name="Goraichik I."/>
            <person name="Dimitrov K.M."/>
            <person name="Suarez D.L."/>
            <person name="Swayne D.E."/>
        </authorList>
    </citation>
    <scope>NUCLEOTIDE SEQUENCE [LARGE SCALE GENOMIC DNA]</scope>
    <source>
        <strain evidence="6">CECT 7066</strain>
    </source>
</reference>
<dbReference type="EMBL" id="FWFV01000001">
    <property type="protein sequence ID" value="SLN10480.1"/>
    <property type="molecule type" value="Genomic_DNA"/>
</dbReference>
<evidence type="ECO:0000313" key="7">
    <source>
        <dbReference type="Proteomes" id="UP000193870"/>
    </source>
</evidence>
<dbReference type="CDD" id="cd04496">
    <property type="entry name" value="SSB_OBF"/>
    <property type="match status" value="1"/>
</dbReference>
<dbReference type="InterPro" id="IPR000424">
    <property type="entry name" value="Primosome_PriB/ssb"/>
</dbReference>
<keyword evidence="1 3" id="KW-0238">DNA-binding</keyword>
<gene>
    <name evidence="6" type="primary">ssb</name>
    <name evidence="6" type="ORF">PAM7066_00030</name>
</gene>
<dbReference type="Gene3D" id="2.40.50.140">
    <property type="entry name" value="Nucleic acid-binding proteins"/>
    <property type="match status" value="1"/>
</dbReference>
<proteinExistence type="inferred from homology"/>
<evidence type="ECO:0000256" key="4">
    <source>
        <dbReference type="RuleBase" id="RU000524"/>
    </source>
</evidence>
<dbReference type="OrthoDB" id="9809878at2"/>
<dbReference type="GO" id="GO:0006260">
    <property type="term" value="P:DNA replication"/>
    <property type="evidence" value="ECO:0007669"/>
    <property type="project" value="UniProtKB-UniRule"/>
</dbReference>
<dbReference type="PROSITE" id="PS50935">
    <property type="entry name" value="SSB"/>
    <property type="match status" value="1"/>
</dbReference>
<dbReference type="GO" id="GO:0003697">
    <property type="term" value="F:single-stranded DNA binding"/>
    <property type="evidence" value="ECO:0007669"/>
    <property type="project" value="UniProtKB-UniRule"/>
</dbReference>
<dbReference type="AlphaFoldDB" id="A0A1Y5RAX6"/>
<evidence type="ECO:0000313" key="6">
    <source>
        <dbReference type="EMBL" id="SLN10480.1"/>
    </source>
</evidence>